<dbReference type="InterPro" id="IPR001806">
    <property type="entry name" value="Small_GTPase"/>
</dbReference>
<evidence type="ECO:0000256" key="6">
    <source>
        <dbReference type="ARBA" id="ARBA00022741"/>
    </source>
</evidence>
<keyword evidence="3" id="KW-0488">Methylation</keyword>
<dbReference type="NCBIfam" id="TIGR00231">
    <property type="entry name" value="small_GTP"/>
    <property type="match status" value="1"/>
</dbReference>
<dbReference type="InterPro" id="IPR033729">
    <property type="entry name" value="SerRS_core"/>
</dbReference>
<keyword evidence="10" id="KW-0648">Protein biosynthesis</keyword>
<dbReference type="UniPathway" id="UPA00906">
    <property type="reaction ID" value="UER00895"/>
</dbReference>
<evidence type="ECO:0000256" key="14">
    <source>
        <dbReference type="ARBA" id="ARBA00023288"/>
    </source>
</evidence>
<dbReference type="SMART" id="SM00174">
    <property type="entry name" value="RHO"/>
    <property type="match status" value="1"/>
</dbReference>
<evidence type="ECO:0000256" key="7">
    <source>
        <dbReference type="ARBA" id="ARBA00022801"/>
    </source>
</evidence>
<evidence type="ECO:0000256" key="19">
    <source>
        <dbReference type="ARBA" id="ARBA00046278"/>
    </source>
</evidence>
<dbReference type="GO" id="GO:0005524">
    <property type="term" value="F:ATP binding"/>
    <property type="evidence" value="ECO:0007669"/>
    <property type="project" value="UniProtKB-KW"/>
</dbReference>
<dbReference type="SMART" id="SM00175">
    <property type="entry name" value="RAB"/>
    <property type="match status" value="1"/>
</dbReference>
<keyword evidence="11" id="KW-0342">GTP-binding</keyword>
<dbReference type="Pfam" id="PF02403">
    <property type="entry name" value="Seryl_tRNA_N"/>
    <property type="match status" value="1"/>
</dbReference>
<dbReference type="NCBIfam" id="TIGR00414">
    <property type="entry name" value="serS"/>
    <property type="match status" value="1"/>
</dbReference>
<feature type="domain" description="Aminoacyl-transfer RNA synthetases class-II family profile" evidence="22">
    <location>
        <begin position="334"/>
        <end position="577"/>
    </location>
</feature>
<dbReference type="AlphaFoldDB" id="A0A6A5T4J2"/>
<dbReference type="PROSITE" id="PS51420">
    <property type="entry name" value="RHO"/>
    <property type="match status" value="1"/>
</dbReference>
<dbReference type="GO" id="GO:0004828">
    <property type="term" value="F:serine-tRNA ligase activity"/>
    <property type="evidence" value="ECO:0007669"/>
    <property type="project" value="UniProtKB-EC"/>
</dbReference>
<dbReference type="InterPro" id="IPR010978">
    <property type="entry name" value="tRNA-bd_arm"/>
</dbReference>
<sequence length="603" mass="68330">MAPPPKQRKMAIVGSRAVGKSSMTVQFVDGHFVDSYYPTIENTFSKMIRYKNQEFATEIIDTAGQDEYSILNSKHFIGIHGYMIVYSVASKQSFEMARIIRDKILNHLAVDWVPLVIVGNKSDLRPEQRQVTPEDGRALAAEFKCAWTEASARYNENVQKAFELMIAEVERSQNPDHRKTQYAATQIGSSINAIQKQIGQKKKAKENADDLLAEKVKLEKEKKDKEVEANEKLAKLNTKAKSVGNYVYKDVPVSDNEDNNAVLKVWAPEGRKAEFKEGGIPHHGVLARLDGYDPERGTKIVGHRGYGTSNFGTSCCLTGYGVFLNQALINYGLEFLFNKGFKPNQPPFFMLRDQMAKTAQLSDFDEELYKVTESKDKPETDKYLIATSEQPISALHSEEWLATTELPIKYAGYSTNFRKEAGSHGKDAWGIFRIHQFEKVEQFILTNPEKSWEAFDEMLANSEEFYQSLGLPYHVVAIVSGALNNAASMKRDLEAWFPVTGGGEYKELVSISNCTDYQTRELEIRFGHKKLNQTKKDYVHALNGTLCATERTLCCILENYQTPEGFTVPEVLRKYIPGQPEFLPYVKEWKAPKDDKPLPNRTL</sequence>
<dbReference type="InterPro" id="IPR005225">
    <property type="entry name" value="Small_GTP-bd"/>
</dbReference>
<feature type="coiled-coil region" evidence="21">
    <location>
        <begin position="194"/>
        <end position="239"/>
    </location>
</feature>
<dbReference type="InterPro" id="IPR045864">
    <property type="entry name" value="aa-tRNA-synth_II/BPL/LPL"/>
</dbReference>
<dbReference type="Pfam" id="PF00071">
    <property type="entry name" value="Ras"/>
    <property type="match status" value="1"/>
</dbReference>
<keyword evidence="12" id="KW-0472">Membrane</keyword>
<dbReference type="Pfam" id="PF00587">
    <property type="entry name" value="tRNA-synt_2b"/>
    <property type="match status" value="1"/>
</dbReference>
<evidence type="ECO:0000256" key="12">
    <source>
        <dbReference type="ARBA" id="ARBA00023136"/>
    </source>
</evidence>
<dbReference type="Gene3D" id="3.30.930.10">
    <property type="entry name" value="Bira Bifunctional Protein, Domain 2"/>
    <property type="match status" value="1"/>
</dbReference>
<evidence type="ECO:0000256" key="17">
    <source>
        <dbReference type="ARBA" id="ARBA00034892"/>
    </source>
</evidence>
<dbReference type="PROSITE" id="PS51421">
    <property type="entry name" value="RAS"/>
    <property type="match status" value="1"/>
</dbReference>
<organism evidence="23 24">
    <name type="scientific">Clathrospora elynae</name>
    <dbReference type="NCBI Taxonomy" id="706981"/>
    <lineage>
        <taxon>Eukaryota</taxon>
        <taxon>Fungi</taxon>
        <taxon>Dikarya</taxon>
        <taxon>Ascomycota</taxon>
        <taxon>Pezizomycotina</taxon>
        <taxon>Dothideomycetes</taxon>
        <taxon>Pleosporomycetidae</taxon>
        <taxon>Pleosporales</taxon>
        <taxon>Diademaceae</taxon>
        <taxon>Clathrospora</taxon>
    </lineage>
</organism>
<dbReference type="Gene3D" id="3.40.50.300">
    <property type="entry name" value="P-loop containing nucleotide triphosphate hydrolases"/>
    <property type="match status" value="1"/>
</dbReference>
<evidence type="ECO:0000256" key="4">
    <source>
        <dbReference type="ARBA" id="ARBA00022598"/>
    </source>
</evidence>
<keyword evidence="5" id="KW-0479">Metal-binding</keyword>
<keyword evidence="6" id="KW-0547">Nucleotide-binding</keyword>
<evidence type="ECO:0000256" key="1">
    <source>
        <dbReference type="ARBA" id="ARBA00010728"/>
    </source>
</evidence>
<dbReference type="InterPro" id="IPR015866">
    <property type="entry name" value="Ser-tRNA-synth_1_N"/>
</dbReference>
<dbReference type="PROSITE" id="PS51419">
    <property type="entry name" value="RAB"/>
    <property type="match status" value="1"/>
</dbReference>
<dbReference type="EC" id="6.1.1.11" evidence="2"/>
<dbReference type="EMBL" id="ML976000">
    <property type="protein sequence ID" value="KAF1947100.1"/>
    <property type="molecule type" value="Genomic_DNA"/>
</dbReference>
<reference evidence="23" key="1">
    <citation type="journal article" date="2020" name="Stud. Mycol.">
        <title>101 Dothideomycetes genomes: a test case for predicting lifestyles and emergence of pathogens.</title>
        <authorList>
            <person name="Haridas S."/>
            <person name="Albert R."/>
            <person name="Binder M."/>
            <person name="Bloem J."/>
            <person name="Labutti K."/>
            <person name="Salamov A."/>
            <person name="Andreopoulos B."/>
            <person name="Baker S."/>
            <person name="Barry K."/>
            <person name="Bills G."/>
            <person name="Bluhm B."/>
            <person name="Cannon C."/>
            <person name="Castanera R."/>
            <person name="Culley D."/>
            <person name="Daum C."/>
            <person name="Ezra D."/>
            <person name="Gonzalez J."/>
            <person name="Henrissat B."/>
            <person name="Kuo A."/>
            <person name="Liang C."/>
            <person name="Lipzen A."/>
            <person name="Lutzoni F."/>
            <person name="Magnuson J."/>
            <person name="Mondo S."/>
            <person name="Nolan M."/>
            <person name="Ohm R."/>
            <person name="Pangilinan J."/>
            <person name="Park H.-J."/>
            <person name="Ramirez L."/>
            <person name="Alfaro M."/>
            <person name="Sun H."/>
            <person name="Tritt A."/>
            <person name="Yoshinaga Y."/>
            <person name="Zwiers L.-H."/>
            <person name="Turgeon B."/>
            <person name="Goodwin S."/>
            <person name="Spatafora J."/>
            <person name="Crous P."/>
            <person name="Grigoriev I."/>
        </authorList>
    </citation>
    <scope>NUCLEOTIDE SEQUENCE</scope>
    <source>
        <strain evidence="23">CBS 161.51</strain>
    </source>
</reference>
<dbReference type="PRINTS" id="PR00449">
    <property type="entry name" value="RASTRNSFRMNG"/>
</dbReference>
<comment type="similarity">
    <text evidence="18">Belongs to the small GTPase superfamily. Rheb family.</text>
</comment>
<evidence type="ECO:0000256" key="8">
    <source>
        <dbReference type="ARBA" id="ARBA00022840"/>
    </source>
</evidence>
<evidence type="ECO:0000256" key="20">
    <source>
        <dbReference type="ARBA" id="ARBA00049117"/>
    </source>
</evidence>
<evidence type="ECO:0000256" key="5">
    <source>
        <dbReference type="ARBA" id="ARBA00022723"/>
    </source>
</evidence>
<dbReference type="InterPro" id="IPR027417">
    <property type="entry name" value="P-loop_NTPase"/>
</dbReference>
<dbReference type="GO" id="GO:0005525">
    <property type="term" value="F:GTP binding"/>
    <property type="evidence" value="ECO:0007669"/>
    <property type="project" value="UniProtKB-KW"/>
</dbReference>
<evidence type="ECO:0000256" key="10">
    <source>
        <dbReference type="ARBA" id="ARBA00022917"/>
    </source>
</evidence>
<dbReference type="InterPro" id="IPR002314">
    <property type="entry name" value="aa-tRNA-synt_IIb"/>
</dbReference>
<dbReference type="CDD" id="cd04137">
    <property type="entry name" value="RheB"/>
    <property type="match status" value="1"/>
</dbReference>
<evidence type="ECO:0000256" key="13">
    <source>
        <dbReference type="ARBA" id="ARBA00023146"/>
    </source>
</evidence>
<keyword evidence="24" id="KW-1185">Reference proteome</keyword>
<dbReference type="FunFam" id="3.40.50.300:FF:000273">
    <property type="entry name" value="GTP-binding protein Rheb homolog"/>
    <property type="match status" value="1"/>
</dbReference>
<evidence type="ECO:0000313" key="24">
    <source>
        <dbReference type="Proteomes" id="UP000800038"/>
    </source>
</evidence>
<evidence type="ECO:0000256" key="3">
    <source>
        <dbReference type="ARBA" id="ARBA00022481"/>
    </source>
</evidence>
<dbReference type="SUPFAM" id="SSF55681">
    <property type="entry name" value="Class II aaRS and biotin synthetases"/>
    <property type="match status" value="1"/>
</dbReference>
<comment type="catalytic activity">
    <reaction evidence="20">
        <text>GTP + H2O = GDP + phosphate + H(+)</text>
        <dbReference type="Rhea" id="RHEA:19669"/>
        <dbReference type="ChEBI" id="CHEBI:15377"/>
        <dbReference type="ChEBI" id="CHEBI:15378"/>
        <dbReference type="ChEBI" id="CHEBI:37565"/>
        <dbReference type="ChEBI" id="CHEBI:43474"/>
        <dbReference type="ChEBI" id="CHEBI:58189"/>
    </reaction>
    <physiologicalReaction direction="left-to-right" evidence="20">
        <dbReference type="Rhea" id="RHEA:19670"/>
    </physiologicalReaction>
</comment>
<comment type="subcellular location">
    <subcellularLocation>
        <location evidence="19">Endomembrane system</location>
        <topology evidence="19">Lipid-anchor</topology>
        <orientation evidence="19">Cytoplasmic side</orientation>
    </subcellularLocation>
</comment>
<dbReference type="FunFam" id="3.30.930.10:FF:000026">
    <property type="entry name" value="Seryl-tRNA synthetase, cytoplasmic"/>
    <property type="match status" value="1"/>
</dbReference>
<evidence type="ECO:0000256" key="21">
    <source>
        <dbReference type="SAM" id="Coils"/>
    </source>
</evidence>
<evidence type="ECO:0000256" key="15">
    <source>
        <dbReference type="ARBA" id="ARBA00023289"/>
    </source>
</evidence>
<proteinExistence type="inferred from homology"/>
<evidence type="ECO:0000256" key="16">
    <source>
        <dbReference type="ARBA" id="ARBA00031113"/>
    </source>
</evidence>
<dbReference type="InterPro" id="IPR002317">
    <property type="entry name" value="Ser-tRNA-ligase_type_1"/>
</dbReference>
<evidence type="ECO:0000256" key="2">
    <source>
        <dbReference type="ARBA" id="ARBA00012840"/>
    </source>
</evidence>
<dbReference type="OrthoDB" id="10264585at2759"/>
<keyword evidence="7" id="KW-0378">Hydrolase</keyword>
<comment type="similarity">
    <text evidence="1">Belongs to the class-II aminoacyl-tRNA synthetase family. Type-1 seryl-tRNA synthetase subfamily.</text>
</comment>
<keyword evidence="8" id="KW-0067">ATP-binding</keyword>
<accession>A0A6A5T4J2</accession>
<dbReference type="GO" id="GO:0006434">
    <property type="term" value="P:seryl-tRNA aminoacylation"/>
    <property type="evidence" value="ECO:0007669"/>
    <property type="project" value="InterPro"/>
</dbReference>
<dbReference type="CDD" id="cd00770">
    <property type="entry name" value="SerRS_core"/>
    <property type="match status" value="1"/>
</dbReference>
<dbReference type="SUPFAM" id="SSF52540">
    <property type="entry name" value="P-loop containing nucleoside triphosphate hydrolases"/>
    <property type="match status" value="1"/>
</dbReference>
<keyword evidence="15" id="KW-0636">Prenylation</keyword>
<protein>
    <recommendedName>
        <fullName evidence="2">serine--tRNA ligase</fullName>
        <ecNumber evidence="2">6.1.1.11</ecNumber>
    </recommendedName>
    <alternativeName>
        <fullName evidence="16">Seryl-tRNA synthetase</fullName>
    </alternativeName>
    <alternativeName>
        <fullName evidence="17">Seryl-tRNA(Ser) synthetase</fullName>
    </alternativeName>
</protein>
<dbReference type="GO" id="GO:0003924">
    <property type="term" value="F:GTPase activity"/>
    <property type="evidence" value="ECO:0007669"/>
    <property type="project" value="InterPro"/>
</dbReference>
<evidence type="ECO:0000256" key="18">
    <source>
        <dbReference type="ARBA" id="ARBA00037969"/>
    </source>
</evidence>
<dbReference type="PANTHER" id="PTHR11778">
    <property type="entry name" value="SERYL-TRNA SYNTHETASE"/>
    <property type="match status" value="1"/>
</dbReference>
<evidence type="ECO:0000256" key="9">
    <source>
        <dbReference type="ARBA" id="ARBA00022842"/>
    </source>
</evidence>
<evidence type="ECO:0000256" key="11">
    <source>
        <dbReference type="ARBA" id="ARBA00023134"/>
    </source>
</evidence>
<dbReference type="GO" id="GO:0012505">
    <property type="term" value="C:endomembrane system"/>
    <property type="evidence" value="ECO:0007669"/>
    <property type="project" value="UniProtKB-SubCell"/>
</dbReference>
<keyword evidence="21" id="KW-0175">Coiled coil</keyword>
<keyword evidence="13 23" id="KW-0030">Aminoacyl-tRNA synthetase</keyword>
<evidence type="ECO:0000313" key="23">
    <source>
        <dbReference type="EMBL" id="KAF1947100.1"/>
    </source>
</evidence>
<dbReference type="PROSITE" id="PS50862">
    <property type="entry name" value="AA_TRNA_LIGASE_II"/>
    <property type="match status" value="1"/>
</dbReference>
<dbReference type="GO" id="GO:0046872">
    <property type="term" value="F:metal ion binding"/>
    <property type="evidence" value="ECO:0007669"/>
    <property type="project" value="UniProtKB-KW"/>
</dbReference>
<dbReference type="InterPro" id="IPR006195">
    <property type="entry name" value="aa-tRNA-synth_II"/>
</dbReference>
<evidence type="ECO:0000259" key="22">
    <source>
        <dbReference type="PROSITE" id="PS50862"/>
    </source>
</evidence>
<keyword evidence="9" id="KW-0460">Magnesium</keyword>
<name>A0A6A5T4J2_9PLEO</name>
<keyword evidence="4" id="KW-0436">Ligase</keyword>
<dbReference type="Proteomes" id="UP000800038">
    <property type="component" value="Unassembled WGS sequence"/>
</dbReference>
<dbReference type="SMART" id="SM00173">
    <property type="entry name" value="RAS"/>
    <property type="match status" value="1"/>
</dbReference>
<dbReference type="SUPFAM" id="SSF46589">
    <property type="entry name" value="tRNA-binding arm"/>
    <property type="match status" value="1"/>
</dbReference>
<keyword evidence="14" id="KW-0449">Lipoprotein</keyword>
<gene>
    <name evidence="23" type="ORF">EJ02DRAFT_334703</name>
</gene>